<dbReference type="InterPro" id="IPR000551">
    <property type="entry name" value="MerR-type_HTH_dom"/>
</dbReference>
<dbReference type="AlphaFoldDB" id="A0A2U1UYS7"/>
<evidence type="ECO:0000256" key="4">
    <source>
        <dbReference type="ARBA" id="ARBA00023163"/>
    </source>
</evidence>
<sequence>MVRSQGTWLPPVSEPQGAKSLTIGELAAAGGVGVETIRFYQRRDLLRTPARGGGIRHYDRADVRRLRFIRQAQAAGFTLEEIRELLELDAGEDRSRARELAKARIEALDAKIADLQRAQDALRRLARECAEGSAGPCPILSSFDV</sequence>
<dbReference type="Pfam" id="PF13411">
    <property type="entry name" value="MerR_1"/>
    <property type="match status" value="1"/>
</dbReference>
<dbReference type="GO" id="GO:0003700">
    <property type="term" value="F:DNA-binding transcription factor activity"/>
    <property type="evidence" value="ECO:0007669"/>
    <property type="project" value="InterPro"/>
</dbReference>
<comment type="caution">
    <text evidence="7">The sequence shown here is derived from an EMBL/GenBank/DDBJ whole genome shotgun (WGS) entry which is preliminary data.</text>
</comment>
<dbReference type="OrthoDB" id="9802944at2"/>
<evidence type="ECO:0000256" key="1">
    <source>
        <dbReference type="ARBA" id="ARBA00022491"/>
    </source>
</evidence>
<dbReference type="EMBL" id="PDOA01000024">
    <property type="protein sequence ID" value="PWC26814.1"/>
    <property type="molecule type" value="Genomic_DNA"/>
</dbReference>
<evidence type="ECO:0000256" key="2">
    <source>
        <dbReference type="ARBA" id="ARBA00023015"/>
    </source>
</evidence>
<proteinExistence type="predicted"/>
<evidence type="ECO:0000256" key="3">
    <source>
        <dbReference type="ARBA" id="ARBA00023125"/>
    </source>
</evidence>
<name>A0A2U1UYS7_9PROT</name>
<dbReference type="GO" id="GO:0003677">
    <property type="term" value="F:DNA binding"/>
    <property type="evidence" value="ECO:0007669"/>
    <property type="project" value="UniProtKB-KW"/>
</dbReference>
<gene>
    <name evidence="7" type="ORF">CR165_21385</name>
</gene>
<dbReference type="InterPro" id="IPR047057">
    <property type="entry name" value="MerR_fam"/>
</dbReference>
<keyword evidence="1" id="KW-0678">Repressor</keyword>
<protein>
    <submittedName>
        <fullName evidence="7">MerR family transcriptional regulator</fullName>
    </submittedName>
</protein>
<organism evidence="7 8">
    <name type="scientific">Teichococcus aestuarii</name>
    <dbReference type="NCBI Taxonomy" id="568898"/>
    <lineage>
        <taxon>Bacteria</taxon>
        <taxon>Pseudomonadati</taxon>
        <taxon>Pseudomonadota</taxon>
        <taxon>Alphaproteobacteria</taxon>
        <taxon>Acetobacterales</taxon>
        <taxon>Roseomonadaceae</taxon>
        <taxon>Roseomonas</taxon>
    </lineage>
</organism>
<feature type="domain" description="HTH merR-type" evidence="6">
    <location>
        <begin position="20"/>
        <end position="88"/>
    </location>
</feature>
<keyword evidence="5" id="KW-0175">Coiled coil</keyword>
<dbReference type="Gene3D" id="1.10.1660.10">
    <property type="match status" value="1"/>
</dbReference>
<dbReference type="PROSITE" id="PS50937">
    <property type="entry name" value="HTH_MERR_2"/>
    <property type="match status" value="1"/>
</dbReference>
<keyword evidence="8" id="KW-1185">Reference proteome</keyword>
<evidence type="ECO:0000259" key="6">
    <source>
        <dbReference type="PROSITE" id="PS50937"/>
    </source>
</evidence>
<dbReference type="InterPro" id="IPR009061">
    <property type="entry name" value="DNA-bd_dom_put_sf"/>
</dbReference>
<evidence type="ECO:0000256" key="5">
    <source>
        <dbReference type="SAM" id="Coils"/>
    </source>
</evidence>
<dbReference type="PRINTS" id="PR00040">
    <property type="entry name" value="HTHMERR"/>
</dbReference>
<reference evidence="8" key="1">
    <citation type="submission" date="2017-10" db="EMBL/GenBank/DDBJ databases">
        <authorList>
            <person name="Toshchakov S.V."/>
            <person name="Goeva M.A."/>
        </authorList>
    </citation>
    <scope>NUCLEOTIDE SEQUENCE [LARGE SCALE GENOMIC DNA]</scope>
    <source>
        <strain evidence="8">JR1/69-1-13</strain>
    </source>
</reference>
<dbReference type="SMART" id="SM00422">
    <property type="entry name" value="HTH_MERR"/>
    <property type="match status" value="1"/>
</dbReference>
<keyword evidence="2" id="KW-0805">Transcription regulation</keyword>
<dbReference type="PANTHER" id="PTHR30204:SF69">
    <property type="entry name" value="MERR-FAMILY TRANSCRIPTIONAL REGULATOR"/>
    <property type="match status" value="1"/>
</dbReference>
<feature type="coiled-coil region" evidence="5">
    <location>
        <begin position="98"/>
        <end position="128"/>
    </location>
</feature>
<dbReference type="SUPFAM" id="SSF46955">
    <property type="entry name" value="Putative DNA-binding domain"/>
    <property type="match status" value="1"/>
</dbReference>
<dbReference type="Proteomes" id="UP000245048">
    <property type="component" value="Unassembled WGS sequence"/>
</dbReference>
<accession>A0A2U1UYS7</accession>
<evidence type="ECO:0000313" key="8">
    <source>
        <dbReference type="Proteomes" id="UP000245048"/>
    </source>
</evidence>
<evidence type="ECO:0000313" key="7">
    <source>
        <dbReference type="EMBL" id="PWC26814.1"/>
    </source>
</evidence>
<keyword evidence="4" id="KW-0804">Transcription</keyword>
<keyword evidence="3" id="KW-0238">DNA-binding</keyword>
<dbReference type="PANTHER" id="PTHR30204">
    <property type="entry name" value="REDOX-CYCLING DRUG-SENSING TRANSCRIPTIONAL ACTIVATOR SOXR"/>
    <property type="match status" value="1"/>
</dbReference>